<organism evidence="8 9">
    <name type="scientific">Streptomyces ossamyceticus</name>
    <dbReference type="NCBI Taxonomy" id="249581"/>
    <lineage>
        <taxon>Bacteria</taxon>
        <taxon>Bacillati</taxon>
        <taxon>Actinomycetota</taxon>
        <taxon>Actinomycetes</taxon>
        <taxon>Kitasatosporales</taxon>
        <taxon>Streptomycetaceae</taxon>
        <taxon>Streptomyces</taxon>
    </lineage>
</organism>
<dbReference type="CDD" id="cd00568">
    <property type="entry name" value="TPP_enzymes"/>
    <property type="match status" value="1"/>
</dbReference>
<dbReference type="InterPro" id="IPR011766">
    <property type="entry name" value="TPP_enzyme_TPP-bd"/>
</dbReference>
<proteinExistence type="inferred from homology"/>
<protein>
    <submittedName>
        <fullName evidence="8">Thiamine pyrophosphate-binding protein</fullName>
    </submittedName>
</protein>
<comment type="caution">
    <text evidence="8">The sequence shown here is derived from an EMBL/GenBank/DDBJ whole genome shotgun (WGS) entry which is preliminary data.</text>
</comment>
<dbReference type="InterPro" id="IPR012001">
    <property type="entry name" value="Thiamin_PyroP_enz_TPP-bd_dom"/>
</dbReference>
<comment type="similarity">
    <text evidence="2 4">Belongs to the TPP enzyme family.</text>
</comment>
<accession>A0ABV2UUJ6</accession>
<dbReference type="PANTHER" id="PTHR18968">
    <property type="entry name" value="THIAMINE PYROPHOSPHATE ENZYMES"/>
    <property type="match status" value="1"/>
</dbReference>
<dbReference type="Gene3D" id="3.40.50.1220">
    <property type="entry name" value="TPP-binding domain"/>
    <property type="match status" value="1"/>
</dbReference>
<keyword evidence="9" id="KW-1185">Reference proteome</keyword>
<reference evidence="8 9" key="1">
    <citation type="submission" date="2024-06" db="EMBL/GenBank/DDBJ databases">
        <title>The Natural Products Discovery Center: Release of the First 8490 Sequenced Strains for Exploring Actinobacteria Biosynthetic Diversity.</title>
        <authorList>
            <person name="Kalkreuter E."/>
            <person name="Kautsar S.A."/>
            <person name="Yang D."/>
            <person name="Bader C.D."/>
            <person name="Teijaro C.N."/>
            <person name="Fluegel L."/>
            <person name="Davis C.M."/>
            <person name="Simpson J.R."/>
            <person name="Lauterbach L."/>
            <person name="Steele A.D."/>
            <person name="Gui C."/>
            <person name="Meng S."/>
            <person name="Li G."/>
            <person name="Viehrig K."/>
            <person name="Ye F."/>
            <person name="Su P."/>
            <person name="Kiefer A.F."/>
            <person name="Nichols A."/>
            <person name="Cepeda A.J."/>
            <person name="Yan W."/>
            <person name="Fan B."/>
            <person name="Jiang Y."/>
            <person name="Adhikari A."/>
            <person name="Zheng C.-J."/>
            <person name="Schuster L."/>
            <person name="Cowan T.M."/>
            <person name="Smanski M.J."/>
            <person name="Chevrette M.G."/>
            <person name="De Carvalho L.P.S."/>
            <person name="Shen B."/>
        </authorList>
    </citation>
    <scope>NUCLEOTIDE SEQUENCE [LARGE SCALE GENOMIC DNA]</scope>
    <source>
        <strain evidence="8 9">NPDC006434</strain>
    </source>
</reference>
<dbReference type="Pfam" id="PF02776">
    <property type="entry name" value="TPP_enzyme_N"/>
    <property type="match status" value="1"/>
</dbReference>
<dbReference type="InterPro" id="IPR029035">
    <property type="entry name" value="DHS-like_NAD/FAD-binding_dom"/>
</dbReference>
<dbReference type="SUPFAM" id="SSF52518">
    <property type="entry name" value="Thiamin diphosphate-binding fold (THDP-binding)"/>
    <property type="match status" value="2"/>
</dbReference>
<dbReference type="SUPFAM" id="SSF52467">
    <property type="entry name" value="DHS-like NAD/FAD-binding domain"/>
    <property type="match status" value="1"/>
</dbReference>
<feature type="domain" description="Thiamine pyrophosphate enzyme N-terminal TPP-binding" evidence="7">
    <location>
        <begin position="22"/>
        <end position="132"/>
    </location>
</feature>
<dbReference type="Pfam" id="PF02775">
    <property type="entry name" value="TPP_enzyme_C"/>
    <property type="match status" value="1"/>
</dbReference>
<dbReference type="Pfam" id="PF00205">
    <property type="entry name" value="TPP_enzyme_M"/>
    <property type="match status" value="1"/>
</dbReference>
<feature type="domain" description="Thiamine pyrophosphate enzyme central" evidence="5">
    <location>
        <begin position="204"/>
        <end position="337"/>
    </location>
</feature>
<dbReference type="RefSeq" id="WP_355395930.1">
    <property type="nucleotide sequence ID" value="NZ_JBEXPZ010000013.1"/>
</dbReference>
<dbReference type="EMBL" id="JBEXPZ010000013">
    <property type="protein sequence ID" value="MET9845229.1"/>
    <property type="molecule type" value="Genomic_DNA"/>
</dbReference>
<gene>
    <name evidence="8" type="ORF">ABZZ21_11730</name>
</gene>
<comment type="cofactor">
    <cofactor evidence="1">
        <name>thiamine diphosphate</name>
        <dbReference type="ChEBI" id="CHEBI:58937"/>
    </cofactor>
</comment>
<keyword evidence="3 4" id="KW-0786">Thiamine pyrophosphate</keyword>
<dbReference type="InterPro" id="IPR012000">
    <property type="entry name" value="Thiamin_PyroP_enz_cen_dom"/>
</dbReference>
<dbReference type="InterPro" id="IPR000399">
    <property type="entry name" value="TPP-bd_CS"/>
</dbReference>
<dbReference type="Proteomes" id="UP001550210">
    <property type="component" value="Unassembled WGS sequence"/>
</dbReference>
<evidence type="ECO:0000256" key="2">
    <source>
        <dbReference type="ARBA" id="ARBA00007812"/>
    </source>
</evidence>
<name>A0ABV2UUJ6_9ACTN</name>
<evidence type="ECO:0000259" key="7">
    <source>
        <dbReference type="Pfam" id="PF02776"/>
    </source>
</evidence>
<dbReference type="InterPro" id="IPR045229">
    <property type="entry name" value="TPP_enz"/>
</dbReference>
<feature type="domain" description="Thiamine pyrophosphate enzyme TPP-binding" evidence="6">
    <location>
        <begin position="398"/>
        <end position="538"/>
    </location>
</feature>
<evidence type="ECO:0000256" key="3">
    <source>
        <dbReference type="ARBA" id="ARBA00023052"/>
    </source>
</evidence>
<dbReference type="CDD" id="cd07035">
    <property type="entry name" value="TPP_PYR_POX_like"/>
    <property type="match status" value="1"/>
</dbReference>
<dbReference type="PANTHER" id="PTHR18968:SF13">
    <property type="entry name" value="ACETOLACTATE SYNTHASE CATALYTIC SUBUNIT, MITOCHONDRIAL"/>
    <property type="match status" value="1"/>
</dbReference>
<evidence type="ECO:0000256" key="4">
    <source>
        <dbReference type="RuleBase" id="RU362132"/>
    </source>
</evidence>
<evidence type="ECO:0000313" key="9">
    <source>
        <dbReference type="Proteomes" id="UP001550210"/>
    </source>
</evidence>
<dbReference type="Gene3D" id="3.40.50.970">
    <property type="match status" value="2"/>
</dbReference>
<dbReference type="InterPro" id="IPR029061">
    <property type="entry name" value="THDP-binding"/>
</dbReference>
<evidence type="ECO:0000259" key="6">
    <source>
        <dbReference type="Pfam" id="PF02775"/>
    </source>
</evidence>
<evidence type="ECO:0000256" key="1">
    <source>
        <dbReference type="ARBA" id="ARBA00001964"/>
    </source>
</evidence>
<evidence type="ECO:0000259" key="5">
    <source>
        <dbReference type="Pfam" id="PF00205"/>
    </source>
</evidence>
<sequence length="565" mass="59550">MTAVTPAPDDAPATPALRGCWDTVARTLADAGVRMVLGLPSDDPGLLDAATAVPELRVGVIGDQRIAACAAAGYATAARQPVVLALNSGPSFANAMAGLLEASSLSLPVVVITTRVPAEDIGRGAFQYLDQRRMVESLAGWTHLVDTPEQLVWAVRRAVELAVSDGPCLTVLEITDDVTARDVEQAPAAGPVRRPRSVPPSAELDAAAAALRAARRPVVIAGGGTRWADTGRLGTLADLLGSPVFTTASGRGALDEHHRRAHGLVGLYTTPPAHDLLDDADTLLVLGSRMEETARMGWRSWRGAHVIRADTRPAAFSEAGPVAQPLLGDVGLTIDALTDRLAADLPRSDPDWTARQDHVRAEQVKHTAADFADSPVRAVLRAAQRELGTRITLVQENGLHDIWTYHFPVLRLGPDTTVVCPGEQTMMGFGLGAAVGAALARPDRPTLLVTGDSAFRMSVGALDVLRRLDLGVITVVLDNQGFGWPRRLRAADPTGPHVSTAWEAAAPAEHTAEVFGGWGTAVHDTTALDEAMGRAAEHALKGRFSVLRVPVPDTDVPLGIRAAGY</sequence>
<evidence type="ECO:0000313" key="8">
    <source>
        <dbReference type="EMBL" id="MET9845229.1"/>
    </source>
</evidence>
<dbReference type="PROSITE" id="PS00187">
    <property type="entry name" value="TPP_ENZYMES"/>
    <property type="match status" value="1"/>
</dbReference>